<dbReference type="EMBL" id="BAAAVI010000053">
    <property type="protein sequence ID" value="GAA2894643.1"/>
    <property type="molecule type" value="Genomic_DNA"/>
</dbReference>
<protein>
    <submittedName>
        <fullName evidence="1">Uncharacterized protein</fullName>
    </submittedName>
</protein>
<evidence type="ECO:0000313" key="2">
    <source>
        <dbReference type="Proteomes" id="UP001500831"/>
    </source>
</evidence>
<accession>A0ABP6ILH7</accession>
<gene>
    <name evidence="1" type="ORF">GCM10010517_59370</name>
</gene>
<name>A0ABP6ILH7_9ACTN</name>
<proteinExistence type="predicted"/>
<keyword evidence="2" id="KW-1185">Reference proteome</keyword>
<dbReference type="RefSeq" id="WP_344978464.1">
    <property type="nucleotide sequence ID" value="NZ_BAAAVI010000053.1"/>
</dbReference>
<comment type="caution">
    <text evidence="1">The sequence shown here is derived from an EMBL/GenBank/DDBJ whole genome shotgun (WGS) entry which is preliminary data.</text>
</comment>
<reference evidence="2" key="1">
    <citation type="journal article" date="2019" name="Int. J. Syst. Evol. Microbiol.">
        <title>The Global Catalogue of Microorganisms (GCM) 10K type strain sequencing project: providing services to taxonomists for standard genome sequencing and annotation.</title>
        <authorList>
            <consortium name="The Broad Institute Genomics Platform"/>
            <consortium name="The Broad Institute Genome Sequencing Center for Infectious Disease"/>
            <person name="Wu L."/>
            <person name="Ma J."/>
        </authorList>
    </citation>
    <scope>NUCLEOTIDE SEQUENCE [LARGE SCALE GENOMIC DNA]</scope>
    <source>
        <strain evidence="2">JCM 6242</strain>
    </source>
</reference>
<organism evidence="1 2">
    <name type="scientific">Streptosporangium fragile</name>
    <dbReference type="NCBI Taxonomy" id="46186"/>
    <lineage>
        <taxon>Bacteria</taxon>
        <taxon>Bacillati</taxon>
        <taxon>Actinomycetota</taxon>
        <taxon>Actinomycetes</taxon>
        <taxon>Streptosporangiales</taxon>
        <taxon>Streptosporangiaceae</taxon>
        <taxon>Streptosporangium</taxon>
    </lineage>
</organism>
<dbReference type="Proteomes" id="UP001500831">
    <property type="component" value="Unassembled WGS sequence"/>
</dbReference>
<sequence>MSFGPDTPVLMSEYVSYRGRLQWLLWPAWQYRVLAPLVYEQHLNAFQKAVLGLARAGHRNTTTMAELLQLHPDLLELVRDDLRQLSYLDQHGVVTERGAAAMKDGFLDPDKTIVTYVYQDPVTGTLWPASTQEPQIAPAQWEGVNRASVRFRTAGAPLHVSALPVPPPAMGPSVGPPGHEDIVEAVSRGERLGRRIRRDRPWQQAPPERVVARVSVVSAGQPVFLPVALGLSKQAKEGVASVTWVARNPFSGRPSTYLRRLVATRAQHSPPLRGAIDKLLGRSSQALYAEFDQMDREIRRRLAEDLEARFTHRIRDEQAVLELLTLLERDINRVRRPGDHTAEVADVVRNAWRLHEVVLRGLVRRRRVPIARNESIRERLTRALTELGLPFSQYAPIKAADWRTVLKAFNNPDSATSPSLLAAATLSAAAGDSAHPFRRLAAHRRTLITDLTNLSKDRNSPGSHAGLTPLSPAFAELAWQLAQETVAAHLNLPIPKGNDVEA</sequence>
<evidence type="ECO:0000313" key="1">
    <source>
        <dbReference type="EMBL" id="GAA2894643.1"/>
    </source>
</evidence>